<sequence>MFRQRERFERTDVPRDVPYRDAVAIGVLVAVFVGLVVLVASLWARANSESSVANKDLSASIAAQGESVNPEGYVASSDVFTNVLVLTVDDVDAANPTLTKAQVVSLNATHKSGALATIPLDTKVNDGTSDTTLSELYASKGASACVVPLANAANVKLSHVLLATDDIWDKIAGMKSSGVSALLGSASDVLSSIKTDMRTSQLLDLVELAQAVGIDNLSAFDAPAAAEDNGNGGTWSVIDQTQLGVSLGTLVAAS</sequence>
<name>E1QX22_OLSUV</name>
<dbReference type="EMBL" id="CP002106">
    <property type="protein sequence ID" value="ADK68675.1"/>
    <property type="molecule type" value="Genomic_DNA"/>
</dbReference>
<dbReference type="eggNOG" id="ENOG5033Y3K">
    <property type="taxonomic scope" value="Bacteria"/>
</dbReference>
<organism evidence="2 3">
    <name type="scientific">Olsenella uli (strain ATCC 49627 / DSM 7084 / CCUG 31166 / CIP 109912 / JCM 12494 / LMG 11480 / NCIMB 702895 / VPI D76D-27C)</name>
    <name type="common">Lactobacillus uli</name>
    <dbReference type="NCBI Taxonomy" id="633147"/>
    <lineage>
        <taxon>Bacteria</taxon>
        <taxon>Bacillati</taxon>
        <taxon>Actinomycetota</taxon>
        <taxon>Coriobacteriia</taxon>
        <taxon>Coriobacteriales</taxon>
        <taxon>Atopobiaceae</taxon>
        <taxon>Olsenella</taxon>
    </lineage>
</organism>
<proteinExistence type="predicted"/>
<evidence type="ECO:0008006" key="4">
    <source>
        <dbReference type="Google" id="ProtNLM"/>
    </source>
</evidence>
<protein>
    <recommendedName>
        <fullName evidence="4">Cell envelope-related transcriptional attenuator</fullName>
    </recommendedName>
</protein>
<gene>
    <name evidence="2" type="ordered locus">Olsu_1576</name>
</gene>
<dbReference type="RefSeq" id="WP_013252427.1">
    <property type="nucleotide sequence ID" value="NC_014363.1"/>
</dbReference>
<reference evidence="2 3" key="1">
    <citation type="journal article" date="2010" name="Stand. Genomic Sci.">
        <title>Complete genome sequence of Olsenella uli type strain (VPI D76D-27C).</title>
        <authorList>
            <person name="Goker M."/>
            <person name="Held B."/>
            <person name="Lucas S."/>
            <person name="Nolan M."/>
            <person name="Yasawong M."/>
            <person name="Glavina Del Rio T."/>
            <person name="Tice H."/>
            <person name="Cheng J.F."/>
            <person name="Bruce D."/>
            <person name="Detter J.C."/>
            <person name="Tapia R."/>
            <person name="Han C."/>
            <person name="Goodwin L."/>
            <person name="Pitluck S."/>
            <person name="Liolios K."/>
            <person name="Ivanova N."/>
            <person name="Mavromatis K."/>
            <person name="Mikhailova N."/>
            <person name="Pati A."/>
            <person name="Chen A."/>
            <person name="Palaniappan K."/>
            <person name="Land M."/>
            <person name="Hauser L."/>
            <person name="Chang Y.J."/>
            <person name="Jeffries C.D."/>
            <person name="Rohde M."/>
            <person name="Sikorski J."/>
            <person name="Pukall R."/>
            <person name="Woyke T."/>
            <person name="Bristow J."/>
            <person name="Eisen J.A."/>
            <person name="Markowitz V."/>
            <person name="Hugenholtz P."/>
            <person name="Kyrpides N.C."/>
            <person name="Klenk H.P."/>
            <person name="Lapidus A."/>
        </authorList>
    </citation>
    <scope>NUCLEOTIDE SEQUENCE [LARGE SCALE GENOMIC DNA]</scope>
    <source>
        <strain evidence="3">ATCC 49627 / DSM 7084 / CIP 109912 / JCM 12494 / NCIMB 702895 / VPI D76D-27C</strain>
    </source>
</reference>
<accession>E1QX22</accession>
<evidence type="ECO:0000256" key="1">
    <source>
        <dbReference type="SAM" id="Phobius"/>
    </source>
</evidence>
<feature type="transmembrane region" description="Helical" evidence="1">
    <location>
        <begin position="21"/>
        <end position="44"/>
    </location>
</feature>
<keyword evidence="1" id="KW-1133">Transmembrane helix</keyword>
<dbReference type="HOGENOM" id="CLU_096725_0_0_11"/>
<dbReference type="GeneID" id="78512962"/>
<dbReference type="PATRIC" id="fig|633147.7.peg.1275"/>
<dbReference type="STRING" id="633147.Olsu_1576"/>
<evidence type="ECO:0000313" key="2">
    <source>
        <dbReference type="EMBL" id="ADK68675.1"/>
    </source>
</evidence>
<dbReference type="OrthoDB" id="3186276at2"/>
<keyword evidence="3" id="KW-1185">Reference proteome</keyword>
<dbReference type="KEGG" id="ols:Olsu_1576"/>
<keyword evidence="1" id="KW-0812">Transmembrane</keyword>
<evidence type="ECO:0000313" key="3">
    <source>
        <dbReference type="Proteomes" id="UP000000333"/>
    </source>
</evidence>
<dbReference type="Proteomes" id="UP000000333">
    <property type="component" value="Chromosome"/>
</dbReference>
<keyword evidence="1" id="KW-0472">Membrane</keyword>
<dbReference type="AlphaFoldDB" id="E1QX22"/>